<evidence type="ECO:0000313" key="2">
    <source>
        <dbReference type="EMBL" id="MFH4976529.1"/>
    </source>
</evidence>
<dbReference type="Proteomes" id="UP001608902">
    <property type="component" value="Unassembled WGS sequence"/>
</dbReference>
<proteinExistence type="predicted"/>
<dbReference type="EMBL" id="JBGFUD010001618">
    <property type="protein sequence ID" value="MFH4976529.1"/>
    <property type="molecule type" value="Genomic_DNA"/>
</dbReference>
<gene>
    <name evidence="2" type="ORF">AB6A40_003238</name>
</gene>
<feature type="region of interest" description="Disordered" evidence="1">
    <location>
        <begin position="49"/>
        <end position="73"/>
    </location>
</feature>
<protein>
    <submittedName>
        <fullName evidence="2">Uncharacterized protein</fullName>
    </submittedName>
</protein>
<evidence type="ECO:0000313" key="3">
    <source>
        <dbReference type="Proteomes" id="UP001608902"/>
    </source>
</evidence>
<accession>A0ABD6E8Z9</accession>
<reference evidence="2 3" key="1">
    <citation type="submission" date="2024-08" db="EMBL/GenBank/DDBJ databases">
        <title>Gnathostoma spinigerum genome.</title>
        <authorList>
            <person name="Gonzalez-Bertolin B."/>
            <person name="Monzon S."/>
            <person name="Zaballos A."/>
            <person name="Jimenez P."/>
            <person name="Dekumyoy P."/>
            <person name="Varona S."/>
            <person name="Cuesta I."/>
            <person name="Sumanam S."/>
            <person name="Adisakwattana P."/>
            <person name="Gasser R.B."/>
            <person name="Hernandez-Gonzalez A."/>
            <person name="Young N.D."/>
            <person name="Perteguer M.J."/>
        </authorList>
    </citation>
    <scope>NUCLEOTIDE SEQUENCE [LARGE SCALE GENOMIC DNA]</scope>
    <source>
        <strain evidence="2">AL3</strain>
        <tissue evidence="2">Liver</tissue>
    </source>
</reference>
<dbReference type="AlphaFoldDB" id="A0ABD6E8Z9"/>
<keyword evidence="3" id="KW-1185">Reference proteome</keyword>
<comment type="caution">
    <text evidence="2">The sequence shown here is derived from an EMBL/GenBank/DDBJ whole genome shotgun (WGS) entry which is preliminary data.</text>
</comment>
<sequence length="73" mass="8247">MVTDPPVSTQEATMVISKKTLVNKVLKKGLQLNAKKVFNDEEDATDMVADQKKENETIESFHIDKARQRSGRD</sequence>
<evidence type="ECO:0000256" key="1">
    <source>
        <dbReference type="SAM" id="MobiDB-lite"/>
    </source>
</evidence>
<organism evidence="2 3">
    <name type="scientific">Gnathostoma spinigerum</name>
    <dbReference type="NCBI Taxonomy" id="75299"/>
    <lineage>
        <taxon>Eukaryota</taxon>
        <taxon>Metazoa</taxon>
        <taxon>Ecdysozoa</taxon>
        <taxon>Nematoda</taxon>
        <taxon>Chromadorea</taxon>
        <taxon>Rhabditida</taxon>
        <taxon>Spirurina</taxon>
        <taxon>Gnathostomatomorpha</taxon>
        <taxon>Gnathostomatoidea</taxon>
        <taxon>Gnathostomatidae</taxon>
        <taxon>Gnathostoma</taxon>
    </lineage>
</organism>
<name>A0ABD6E8Z9_9BILA</name>